<dbReference type="AlphaFoldDB" id="A0A0D7BPA2"/>
<proteinExistence type="predicted"/>
<accession>A0A0D7BPA2</accession>
<evidence type="ECO:0000256" key="1">
    <source>
        <dbReference type="SAM" id="MobiDB-lite"/>
    </source>
</evidence>
<feature type="compositionally biased region" description="Pro residues" evidence="1">
    <location>
        <begin position="65"/>
        <end position="79"/>
    </location>
</feature>
<feature type="region of interest" description="Disordered" evidence="1">
    <location>
        <begin position="130"/>
        <end position="168"/>
    </location>
</feature>
<feature type="compositionally biased region" description="Polar residues" evidence="1">
    <location>
        <begin position="242"/>
        <end position="255"/>
    </location>
</feature>
<dbReference type="Proteomes" id="UP000054007">
    <property type="component" value="Unassembled WGS sequence"/>
</dbReference>
<evidence type="ECO:0000313" key="2">
    <source>
        <dbReference type="EMBL" id="KIY72045.1"/>
    </source>
</evidence>
<feature type="region of interest" description="Disordered" evidence="1">
    <location>
        <begin position="1"/>
        <end position="22"/>
    </location>
</feature>
<reference evidence="2 3" key="1">
    <citation type="journal article" date="2015" name="Fungal Genet. Biol.">
        <title>Evolution of novel wood decay mechanisms in Agaricales revealed by the genome sequences of Fistulina hepatica and Cylindrobasidium torrendii.</title>
        <authorList>
            <person name="Floudas D."/>
            <person name="Held B.W."/>
            <person name="Riley R."/>
            <person name="Nagy L.G."/>
            <person name="Koehler G."/>
            <person name="Ransdell A.S."/>
            <person name="Younus H."/>
            <person name="Chow J."/>
            <person name="Chiniquy J."/>
            <person name="Lipzen A."/>
            <person name="Tritt A."/>
            <person name="Sun H."/>
            <person name="Haridas S."/>
            <person name="LaButti K."/>
            <person name="Ohm R.A."/>
            <person name="Kues U."/>
            <person name="Blanchette R.A."/>
            <person name="Grigoriev I.V."/>
            <person name="Minto R.E."/>
            <person name="Hibbett D.S."/>
        </authorList>
    </citation>
    <scope>NUCLEOTIDE SEQUENCE [LARGE SCALE GENOMIC DNA]</scope>
    <source>
        <strain evidence="2 3">FP15055 ss-10</strain>
    </source>
</reference>
<evidence type="ECO:0000313" key="3">
    <source>
        <dbReference type="Proteomes" id="UP000054007"/>
    </source>
</evidence>
<feature type="compositionally biased region" description="Polar residues" evidence="1">
    <location>
        <begin position="307"/>
        <end position="324"/>
    </location>
</feature>
<feature type="region of interest" description="Disordered" evidence="1">
    <location>
        <begin position="194"/>
        <end position="255"/>
    </location>
</feature>
<feature type="compositionally biased region" description="Pro residues" evidence="1">
    <location>
        <begin position="225"/>
        <end position="240"/>
    </location>
</feature>
<feature type="compositionally biased region" description="Low complexity" evidence="1">
    <location>
        <begin position="284"/>
        <end position="306"/>
    </location>
</feature>
<organism evidence="2 3">
    <name type="scientific">Cylindrobasidium torrendii FP15055 ss-10</name>
    <dbReference type="NCBI Taxonomy" id="1314674"/>
    <lineage>
        <taxon>Eukaryota</taxon>
        <taxon>Fungi</taxon>
        <taxon>Dikarya</taxon>
        <taxon>Basidiomycota</taxon>
        <taxon>Agaricomycotina</taxon>
        <taxon>Agaricomycetes</taxon>
        <taxon>Agaricomycetidae</taxon>
        <taxon>Agaricales</taxon>
        <taxon>Marasmiineae</taxon>
        <taxon>Physalacriaceae</taxon>
        <taxon>Cylindrobasidium</taxon>
    </lineage>
</organism>
<keyword evidence="3" id="KW-1185">Reference proteome</keyword>
<feature type="compositionally biased region" description="Polar residues" evidence="1">
    <location>
        <begin position="207"/>
        <end position="219"/>
    </location>
</feature>
<sequence>MMDANSSGLPPKKHKKHRDVTPLDIANDATAVLSARTISNPLPLPPQDVAFDNRHAVHNSFTTPFVPPLLLPLESTPPRPDAELHSDRKKKGPKKSKQTPEEKGEEMKAIIREGIWGTNATPAVIPHTLPRSTVDLPATSGAHAHSSLSGRARPGPQSPPTPVPPANVFSPPMLANPYLPNGVVPPIPLAMPAQQQNRVVSDPVRSMSETTPRMTKRTSPQAATAPPPPPAPPAVLPMSPPDSTGNLSGISSPQSILTDTPAVLTTSRALPTHLQEPHNPSAKTSVRTSPPQQPTTTNATPRNGTTQRTSPPSAGPSQPVQATASKPPASRRRQSIDLPAVSAPSLTASTSGERRVRFMENPAISGPQRRQPPAAARRRPQQSTDGYASDSQLDDTPRDLGDVSLSPILSPGSAMGTSVLSPGSANAPISPDVLAMSPNSEAVTGLGLDINAPALPAAWAAPTPIRNLDGFLRSFSDGQHLD</sequence>
<feature type="region of interest" description="Disordered" evidence="1">
    <location>
        <begin position="64"/>
        <end position="105"/>
    </location>
</feature>
<name>A0A0D7BPA2_9AGAR</name>
<gene>
    <name evidence="2" type="ORF">CYLTODRAFT_69841</name>
</gene>
<feature type="compositionally biased region" description="Basic residues" evidence="1">
    <location>
        <begin position="87"/>
        <end position="97"/>
    </location>
</feature>
<feature type="region of interest" description="Disordered" evidence="1">
    <location>
        <begin position="273"/>
        <end position="409"/>
    </location>
</feature>
<dbReference type="EMBL" id="KN880447">
    <property type="protein sequence ID" value="KIY72045.1"/>
    <property type="molecule type" value="Genomic_DNA"/>
</dbReference>
<feature type="compositionally biased region" description="Pro residues" evidence="1">
    <location>
        <begin position="156"/>
        <end position="165"/>
    </location>
</feature>
<protein>
    <submittedName>
        <fullName evidence="2">Uncharacterized protein</fullName>
    </submittedName>
</protein>